<feature type="binding site" evidence="1">
    <location>
        <begin position="117"/>
        <end position="118"/>
    </location>
    <ligand>
        <name>ATP</name>
        <dbReference type="ChEBI" id="CHEBI:30616"/>
    </ligand>
</feature>
<dbReference type="HOGENOM" id="CLU_046964_2_1_2"/>
<dbReference type="OrthoDB" id="45909at2157"/>
<comment type="miscellaneous">
    <text evidence="1">Reaction mechanism of ThiL seems to utilize a direct, inline transfer of the gamma-phosphate of ATP to TMP rather than a phosphorylated enzyme intermediate.</text>
</comment>
<feature type="binding site" evidence="1">
    <location>
        <position position="206"/>
    </location>
    <ligand>
        <name>Mg(2+)</name>
        <dbReference type="ChEBI" id="CHEBI:18420"/>
        <label>3</label>
    </ligand>
</feature>
<comment type="function">
    <text evidence="1">Catalyzes the ATP-dependent phosphorylation of thiamine-monophosphate (TMP) to form thiamine-pyrophosphate (TPP), the active form of vitamin B1.</text>
</comment>
<dbReference type="InterPro" id="IPR036676">
    <property type="entry name" value="PurM-like_C_sf"/>
</dbReference>
<gene>
    <name evidence="1 3" type="primary">thiL</name>
    <name evidence="3" type="ORF">NADRNF5_0436</name>
</gene>
<dbReference type="STRING" id="1580092.NADRNF5_0436"/>
<protein>
    <recommendedName>
        <fullName evidence="1">Thiamine-monophosphate kinase</fullName>
        <shortName evidence="1">TMP kinase</shortName>
        <shortName evidence="1">Thiamine-phosphate kinase</shortName>
        <ecNumber evidence="1">2.7.4.16</ecNumber>
    </recommendedName>
</protein>
<keyword evidence="4" id="KW-1185">Reference proteome</keyword>
<accession>A0A0D5C145</accession>
<dbReference type="EC" id="2.7.4.16" evidence="1"/>
<dbReference type="NCBIfam" id="TIGR01379">
    <property type="entry name" value="thiL"/>
    <property type="match status" value="1"/>
</dbReference>
<feature type="binding site" evidence="1">
    <location>
        <position position="41"/>
    </location>
    <ligand>
        <name>Mg(2+)</name>
        <dbReference type="ChEBI" id="CHEBI:18420"/>
        <label>1</label>
    </ligand>
</feature>
<feature type="binding site" evidence="1">
    <location>
        <position position="42"/>
    </location>
    <ligand>
        <name>Mg(2+)</name>
        <dbReference type="ChEBI" id="CHEBI:18420"/>
        <label>1</label>
    </ligand>
</feature>
<feature type="binding site" evidence="1">
    <location>
        <position position="209"/>
    </location>
    <ligand>
        <name>Mg(2+)</name>
        <dbReference type="ChEBI" id="CHEBI:18420"/>
        <label>5</label>
    </ligand>
</feature>
<sequence>MTKLDESTIIKIFQKEFGNKKFVSEDVETFNLGKIKIIAKTDTLVESTDIPKKMELEDAARKSIVACVSDFASKGVRPEFGIISINLPNNITHSKITSIAKGFKKAAKEYGIVILGGDTNSGKEIVFNVSIFGNSNKIVTRKDSKIGDIVFVTGPFGYTKIGLDLLLGKRNDKGKFAEKSIKSMTNPKPKISFGLKNKKYFSSSMDSSDGLSTTLNEMSKQSKKKFVINNIPVRRDLEKYAKSHNLDLISLVFHGGEEYEFVFTVQPKYKKIIKKNARLLKTPIIEIGQVESGNGVFLKEGRNYNRIRDLGWKHFR</sequence>
<dbReference type="CDD" id="cd02194">
    <property type="entry name" value="ThiL"/>
    <property type="match status" value="1"/>
</dbReference>
<name>A0A0D5C145_9ARCH</name>
<feature type="binding site" evidence="1">
    <location>
        <position position="26"/>
    </location>
    <ligand>
        <name>Mg(2+)</name>
        <dbReference type="ChEBI" id="CHEBI:18420"/>
        <label>3</label>
    </ligand>
</feature>
<comment type="catalytic activity">
    <reaction evidence="1">
        <text>thiamine phosphate + ATP = thiamine diphosphate + ADP</text>
        <dbReference type="Rhea" id="RHEA:15913"/>
        <dbReference type="ChEBI" id="CHEBI:30616"/>
        <dbReference type="ChEBI" id="CHEBI:37575"/>
        <dbReference type="ChEBI" id="CHEBI:58937"/>
        <dbReference type="ChEBI" id="CHEBI:456216"/>
        <dbReference type="EC" id="2.7.4.16"/>
    </reaction>
</comment>
<feature type="binding site" evidence="1">
    <location>
        <position position="208"/>
    </location>
    <ligand>
        <name>ATP</name>
        <dbReference type="ChEBI" id="CHEBI:30616"/>
    </ligand>
</feature>
<feature type="binding site" evidence="1">
    <location>
        <position position="70"/>
    </location>
    <ligand>
        <name>Mg(2+)</name>
        <dbReference type="ChEBI" id="CHEBI:18420"/>
        <label>4</label>
    </ligand>
</feature>
<dbReference type="Proteomes" id="UP000032408">
    <property type="component" value="Chromosome"/>
</dbReference>
<dbReference type="GO" id="GO:0009228">
    <property type="term" value="P:thiamine biosynthetic process"/>
    <property type="evidence" value="ECO:0007669"/>
    <property type="project" value="UniProtKB-KW"/>
</dbReference>
<dbReference type="PANTHER" id="PTHR30270:SF0">
    <property type="entry name" value="THIAMINE-MONOPHOSPHATE KINASE"/>
    <property type="match status" value="1"/>
</dbReference>
<dbReference type="Pfam" id="PF00586">
    <property type="entry name" value="AIRS"/>
    <property type="match status" value="1"/>
</dbReference>
<feature type="binding site" evidence="1">
    <location>
        <position position="26"/>
    </location>
    <ligand>
        <name>Mg(2+)</name>
        <dbReference type="ChEBI" id="CHEBI:18420"/>
        <label>4</label>
    </ligand>
</feature>
<keyword evidence="1" id="KW-0784">Thiamine biosynthesis</keyword>
<comment type="pathway">
    <text evidence="1">Cofactor biosynthesis; thiamine diphosphate biosynthesis; thiamine diphosphate from thiamine phosphate: step 1/1.</text>
</comment>
<dbReference type="GeneID" id="24819685"/>
<keyword evidence="1 3" id="KW-0418">Kinase</keyword>
<reference evidence="4" key="1">
    <citation type="submission" date="2015-03" db="EMBL/GenBank/DDBJ databases">
        <title>Characterization of two novel Thaumarchaeota isolated from the Northern Adriatic Sea.</title>
        <authorList>
            <person name="Bayer B."/>
            <person name="Vojvoda J."/>
            <person name="Offre P."/>
            <person name="Srivastava A."/>
            <person name="Elisabeth N."/>
            <person name="Garcia J.A.L."/>
            <person name="Schleper C."/>
            <person name="Herndl G.J."/>
        </authorList>
    </citation>
    <scope>NUCLEOTIDE SEQUENCE [LARGE SCALE GENOMIC DNA]</scope>
    <source>
        <strain evidence="4">NF5</strain>
    </source>
</reference>
<dbReference type="UniPathway" id="UPA00060">
    <property type="reaction ID" value="UER00142"/>
</dbReference>
<dbReference type="SUPFAM" id="SSF56042">
    <property type="entry name" value="PurM C-terminal domain-like"/>
    <property type="match status" value="1"/>
</dbReference>
<feature type="binding site" evidence="1">
    <location>
        <position position="70"/>
    </location>
    <ligand>
        <name>Mg(2+)</name>
        <dbReference type="ChEBI" id="CHEBI:18420"/>
        <label>3</label>
    </ligand>
</feature>
<dbReference type="PANTHER" id="PTHR30270">
    <property type="entry name" value="THIAMINE-MONOPHOSPHATE KINASE"/>
    <property type="match status" value="1"/>
</dbReference>
<keyword evidence="1" id="KW-0479">Metal-binding</keyword>
<dbReference type="InterPro" id="IPR036921">
    <property type="entry name" value="PurM-like_N_sf"/>
</dbReference>
<comment type="caution">
    <text evidence="1">Lacks conserved residue(s) required for the propagation of feature annotation.</text>
</comment>
<dbReference type="InterPro" id="IPR016188">
    <property type="entry name" value="PurM-like_N"/>
</dbReference>
<dbReference type="InterPro" id="IPR006283">
    <property type="entry name" value="ThiL-like"/>
</dbReference>
<reference evidence="3 4" key="2">
    <citation type="journal article" date="2016" name="ISME J.">
        <title>Physiological and genomic characterization of two novel marine thaumarchaeal strains indicates niche differentiation.</title>
        <authorList>
            <person name="Bayer B."/>
            <person name="Vojvoda J."/>
            <person name="Offre P."/>
            <person name="Alves R.J."/>
            <person name="Elisabeth N.H."/>
            <person name="Garcia J.A."/>
            <person name="Volland J.M."/>
            <person name="Srivastava A."/>
            <person name="Schleper C."/>
            <person name="Herndl G.J."/>
        </authorList>
    </citation>
    <scope>NUCLEOTIDE SEQUENCE [LARGE SCALE GENOMIC DNA]</scope>
    <source>
        <strain evidence="3 4">NF5</strain>
    </source>
</reference>
<proteinExistence type="inferred from homology"/>
<feature type="binding site" evidence="1">
    <location>
        <position position="70"/>
    </location>
    <ligand>
        <name>Mg(2+)</name>
        <dbReference type="ChEBI" id="CHEBI:18420"/>
        <label>2</label>
    </ligand>
</feature>
<dbReference type="GO" id="GO:0009229">
    <property type="term" value="P:thiamine diphosphate biosynthetic process"/>
    <property type="evidence" value="ECO:0007669"/>
    <property type="project" value="UniProtKB-UniRule"/>
</dbReference>
<dbReference type="RefSeq" id="WP_048115202.1">
    <property type="nucleotide sequence ID" value="NZ_CP011070.1"/>
</dbReference>
<dbReference type="GO" id="GO:0005524">
    <property type="term" value="F:ATP binding"/>
    <property type="evidence" value="ECO:0007669"/>
    <property type="project" value="UniProtKB-UniRule"/>
</dbReference>
<dbReference type="GO" id="GO:0000287">
    <property type="term" value="F:magnesium ion binding"/>
    <property type="evidence" value="ECO:0007669"/>
    <property type="project" value="UniProtKB-UniRule"/>
</dbReference>
<keyword evidence="1 3" id="KW-0808">Transferase</keyword>
<keyword evidence="1" id="KW-0547">Nucleotide-binding</keyword>
<feature type="binding site" evidence="1">
    <location>
        <position position="42"/>
    </location>
    <ligand>
        <name>Mg(2+)</name>
        <dbReference type="ChEBI" id="CHEBI:18420"/>
        <label>2</label>
    </ligand>
</feature>
<comment type="similarity">
    <text evidence="1">Belongs to the thiamine-monophosphate kinase family.</text>
</comment>
<organism evidence="3 4">
    <name type="scientific">Nitrosopumilus adriaticus</name>
    <dbReference type="NCBI Taxonomy" id="1580092"/>
    <lineage>
        <taxon>Archaea</taxon>
        <taxon>Nitrososphaerota</taxon>
        <taxon>Nitrososphaeria</taxon>
        <taxon>Nitrosopumilales</taxon>
        <taxon>Nitrosopumilaceae</taxon>
        <taxon>Nitrosopumilus</taxon>
    </lineage>
</organism>
<feature type="domain" description="PurM-like N-terminal" evidence="2">
    <location>
        <begin position="34"/>
        <end position="133"/>
    </location>
</feature>
<dbReference type="EMBL" id="CP011070">
    <property type="protein sequence ID" value="AJW70132.1"/>
    <property type="molecule type" value="Genomic_DNA"/>
</dbReference>
<feature type="binding site" evidence="1">
    <location>
        <position position="257"/>
    </location>
    <ligand>
        <name>substrate</name>
    </ligand>
</feature>
<feature type="binding site" evidence="1">
    <location>
        <position position="312"/>
    </location>
    <ligand>
        <name>substrate</name>
    </ligand>
</feature>
<dbReference type="Gene3D" id="3.30.1330.10">
    <property type="entry name" value="PurM-like, N-terminal domain"/>
    <property type="match status" value="1"/>
</dbReference>
<evidence type="ECO:0000259" key="2">
    <source>
        <dbReference type="Pfam" id="PF00586"/>
    </source>
</evidence>
<dbReference type="HAMAP" id="MF_02128">
    <property type="entry name" value="TMP_kinase"/>
    <property type="match status" value="1"/>
</dbReference>
<dbReference type="KEGG" id="nin:NADRNF5_0436"/>
<keyword evidence="1" id="KW-0460">Magnesium</keyword>
<dbReference type="PIRSF" id="PIRSF005303">
    <property type="entry name" value="Thiam_monoph_kin"/>
    <property type="match status" value="1"/>
</dbReference>
<evidence type="ECO:0000313" key="3">
    <source>
        <dbReference type="EMBL" id="AJW70132.1"/>
    </source>
</evidence>
<feature type="binding site" evidence="1">
    <location>
        <position position="118"/>
    </location>
    <ligand>
        <name>Mg(2+)</name>
        <dbReference type="ChEBI" id="CHEBI:18420"/>
        <label>1</label>
    </ligand>
</feature>
<evidence type="ECO:0000256" key="1">
    <source>
        <dbReference type="HAMAP-Rule" id="MF_02128"/>
    </source>
</evidence>
<feature type="binding site" evidence="1">
    <location>
        <position position="49"/>
    </location>
    <ligand>
        <name>substrate</name>
    </ligand>
</feature>
<dbReference type="GO" id="GO:0009030">
    <property type="term" value="F:thiamine-phosphate kinase activity"/>
    <property type="evidence" value="ECO:0007669"/>
    <property type="project" value="UniProtKB-UniRule"/>
</dbReference>
<evidence type="ECO:0000313" key="4">
    <source>
        <dbReference type="Proteomes" id="UP000032408"/>
    </source>
</evidence>
<feature type="binding site" evidence="1">
    <location>
        <position position="141"/>
    </location>
    <ligand>
        <name>ATP</name>
        <dbReference type="ChEBI" id="CHEBI:30616"/>
    </ligand>
</feature>
<keyword evidence="1" id="KW-0067">ATP-binding</keyword>
<dbReference type="AlphaFoldDB" id="A0A0D5C145"/>
<dbReference type="Gene3D" id="3.90.650.10">
    <property type="entry name" value="PurM-like C-terminal domain"/>
    <property type="match status" value="1"/>
</dbReference>
<dbReference type="SUPFAM" id="SSF55326">
    <property type="entry name" value="PurM N-terminal domain-like"/>
    <property type="match status" value="1"/>
</dbReference>